<dbReference type="OrthoDB" id="4158987at2759"/>
<gene>
    <name evidence="2" type="ORF">B0A50_01031</name>
</gene>
<feature type="region of interest" description="Disordered" evidence="1">
    <location>
        <begin position="174"/>
        <end position="286"/>
    </location>
</feature>
<name>A0A4U0UE32_9PEZI</name>
<dbReference type="Proteomes" id="UP000308549">
    <property type="component" value="Unassembled WGS sequence"/>
</dbReference>
<feature type="region of interest" description="Disordered" evidence="1">
    <location>
        <begin position="1"/>
        <end position="28"/>
    </location>
</feature>
<feature type="compositionally biased region" description="Polar residues" evidence="1">
    <location>
        <begin position="230"/>
        <end position="242"/>
    </location>
</feature>
<feature type="compositionally biased region" description="Low complexity" evidence="1">
    <location>
        <begin position="7"/>
        <end position="19"/>
    </location>
</feature>
<organism evidence="2 3">
    <name type="scientific">Salinomyces thailandicus</name>
    <dbReference type="NCBI Taxonomy" id="706561"/>
    <lineage>
        <taxon>Eukaryota</taxon>
        <taxon>Fungi</taxon>
        <taxon>Dikarya</taxon>
        <taxon>Ascomycota</taxon>
        <taxon>Pezizomycotina</taxon>
        <taxon>Dothideomycetes</taxon>
        <taxon>Dothideomycetidae</taxon>
        <taxon>Mycosphaerellales</taxon>
        <taxon>Teratosphaeriaceae</taxon>
        <taxon>Salinomyces</taxon>
    </lineage>
</organism>
<protein>
    <recommendedName>
        <fullName evidence="4">Glycine zipper domain-containing protein</fullName>
    </recommendedName>
</protein>
<evidence type="ECO:0000313" key="2">
    <source>
        <dbReference type="EMBL" id="TKA32806.1"/>
    </source>
</evidence>
<dbReference type="EMBL" id="NAJL01000004">
    <property type="protein sequence ID" value="TKA32806.1"/>
    <property type="molecule type" value="Genomic_DNA"/>
</dbReference>
<evidence type="ECO:0000313" key="3">
    <source>
        <dbReference type="Proteomes" id="UP000308549"/>
    </source>
</evidence>
<feature type="compositionally biased region" description="Basic and acidic residues" evidence="1">
    <location>
        <begin position="276"/>
        <end position="286"/>
    </location>
</feature>
<evidence type="ECO:0000256" key="1">
    <source>
        <dbReference type="SAM" id="MobiDB-lite"/>
    </source>
</evidence>
<reference evidence="2 3" key="1">
    <citation type="submission" date="2017-03" db="EMBL/GenBank/DDBJ databases">
        <title>Genomes of endolithic fungi from Antarctica.</title>
        <authorList>
            <person name="Coleine C."/>
            <person name="Masonjones S."/>
            <person name="Stajich J.E."/>
        </authorList>
    </citation>
    <scope>NUCLEOTIDE SEQUENCE [LARGE SCALE GENOMIC DNA]</scope>
    <source>
        <strain evidence="2 3">CCFEE 6315</strain>
    </source>
</reference>
<comment type="caution">
    <text evidence="2">The sequence shown here is derived from an EMBL/GenBank/DDBJ whole genome shotgun (WGS) entry which is preliminary data.</text>
</comment>
<proteinExistence type="predicted"/>
<sequence length="286" mass="29403">MPSTNGQPGQQQHQKQQQPSQPPALDKPEVQAALGNAGLSKENPDINNLMQALAAQQQATGLLQKAGALKDKAIACLNPKERNRMLQEAYDKEVQAHGQSVWAKRMQSGVWQGGAGGAGIGGGVGVGLGAAVGTVTGGVLSLPTTALGGLVGAGVGGVTGPWFKLDQGKAKEVAERERGEGKSEEEVQKAVAEEAVVEDTEKGASGEGAEDGSAPPAHDAAISQPEPGSAQRNLQRQHSISAAANLGPDGETKKARKKPRKLEVRNSKKAAAEMGDEGKENRPGGE</sequence>
<dbReference type="AlphaFoldDB" id="A0A4U0UE32"/>
<feature type="compositionally biased region" description="Basic and acidic residues" evidence="1">
    <location>
        <begin position="174"/>
        <end position="192"/>
    </location>
</feature>
<accession>A0A4U0UE32</accession>
<evidence type="ECO:0008006" key="4">
    <source>
        <dbReference type="Google" id="ProtNLM"/>
    </source>
</evidence>
<keyword evidence="3" id="KW-1185">Reference proteome</keyword>